<sequence>MRIPDATFGLTTYDGDSVDLNREFEAAGYLTDYSNKQPDSRLSQDRLKAMMYNPECGLVVDGAWGKIDIAFPFAVYEAKKQIGNDDARQQISHAFAWKLAT</sequence>
<dbReference type="AlphaFoldDB" id="A0A395N8J1"/>
<accession>A0A395N8J1</accession>
<gene>
    <name evidence="1" type="ORF">TARUN_9828</name>
</gene>
<dbReference type="STRING" id="490622.A0A395N8J1"/>
<dbReference type="OrthoDB" id="191139at2759"/>
<dbReference type="Proteomes" id="UP000266272">
    <property type="component" value="Unassembled WGS sequence"/>
</dbReference>
<keyword evidence="2" id="KW-1185">Reference proteome</keyword>
<organism evidence="1 2">
    <name type="scientific">Trichoderma arundinaceum</name>
    <dbReference type="NCBI Taxonomy" id="490622"/>
    <lineage>
        <taxon>Eukaryota</taxon>
        <taxon>Fungi</taxon>
        <taxon>Dikarya</taxon>
        <taxon>Ascomycota</taxon>
        <taxon>Pezizomycotina</taxon>
        <taxon>Sordariomycetes</taxon>
        <taxon>Hypocreomycetidae</taxon>
        <taxon>Hypocreales</taxon>
        <taxon>Hypocreaceae</taxon>
        <taxon>Trichoderma</taxon>
    </lineage>
</organism>
<protein>
    <submittedName>
        <fullName evidence="1">Uncharacterized protein</fullName>
    </submittedName>
</protein>
<dbReference type="EMBL" id="PXOA01000857">
    <property type="protein sequence ID" value="RFU72432.1"/>
    <property type="molecule type" value="Genomic_DNA"/>
</dbReference>
<comment type="caution">
    <text evidence="1">The sequence shown here is derived from an EMBL/GenBank/DDBJ whole genome shotgun (WGS) entry which is preliminary data.</text>
</comment>
<proteinExistence type="predicted"/>
<reference evidence="1 2" key="1">
    <citation type="journal article" date="2018" name="PLoS Pathog.">
        <title>Evolution of structural diversity of trichothecenes, a family of toxins produced by plant pathogenic and entomopathogenic fungi.</title>
        <authorList>
            <person name="Proctor R.H."/>
            <person name="McCormick S.P."/>
            <person name="Kim H.S."/>
            <person name="Cardoza R.E."/>
            <person name="Stanley A.M."/>
            <person name="Lindo L."/>
            <person name="Kelly A."/>
            <person name="Brown D.W."/>
            <person name="Lee T."/>
            <person name="Vaughan M.M."/>
            <person name="Alexander N.J."/>
            <person name="Busman M."/>
            <person name="Gutierrez S."/>
        </authorList>
    </citation>
    <scope>NUCLEOTIDE SEQUENCE [LARGE SCALE GENOMIC DNA]</scope>
    <source>
        <strain evidence="1 2">IBT 40837</strain>
    </source>
</reference>
<evidence type="ECO:0000313" key="1">
    <source>
        <dbReference type="EMBL" id="RFU72432.1"/>
    </source>
</evidence>
<evidence type="ECO:0000313" key="2">
    <source>
        <dbReference type="Proteomes" id="UP000266272"/>
    </source>
</evidence>
<name>A0A395N8J1_TRIAR</name>